<accession>A0ABD0RHP5</accession>
<reference evidence="2 3" key="1">
    <citation type="submission" date="2024-05" db="EMBL/GenBank/DDBJ databases">
        <title>Genome sequencing and assembly of Indian major carp, Cirrhinus mrigala (Hamilton, 1822).</title>
        <authorList>
            <person name="Mohindra V."/>
            <person name="Chowdhury L.M."/>
            <person name="Lal K."/>
            <person name="Jena J.K."/>
        </authorList>
    </citation>
    <scope>NUCLEOTIDE SEQUENCE [LARGE SCALE GENOMIC DNA]</scope>
    <source>
        <strain evidence="2">CM1030</strain>
        <tissue evidence="2">Blood</tissue>
    </source>
</reference>
<dbReference type="EMBL" id="JAMKFB020000003">
    <property type="protein sequence ID" value="KAL0198067.1"/>
    <property type="molecule type" value="Genomic_DNA"/>
</dbReference>
<dbReference type="AlphaFoldDB" id="A0ABD0RHP5"/>
<gene>
    <name evidence="2" type="ORF">M9458_006607</name>
</gene>
<feature type="compositionally biased region" description="Polar residues" evidence="1">
    <location>
        <begin position="94"/>
        <end position="106"/>
    </location>
</feature>
<evidence type="ECO:0000256" key="1">
    <source>
        <dbReference type="SAM" id="MobiDB-lite"/>
    </source>
</evidence>
<keyword evidence="3" id="KW-1185">Reference proteome</keyword>
<organism evidence="2 3">
    <name type="scientific">Cirrhinus mrigala</name>
    <name type="common">Mrigala</name>
    <dbReference type="NCBI Taxonomy" id="683832"/>
    <lineage>
        <taxon>Eukaryota</taxon>
        <taxon>Metazoa</taxon>
        <taxon>Chordata</taxon>
        <taxon>Craniata</taxon>
        <taxon>Vertebrata</taxon>
        <taxon>Euteleostomi</taxon>
        <taxon>Actinopterygii</taxon>
        <taxon>Neopterygii</taxon>
        <taxon>Teleostei</taxon>
        <taxon>Ostariophysi</taxon>
        <taxon>Cypriniformes</taxon>
        <taxon>Cyprinidae</taxon>
        <taxon>Labeoninae</taxon>
        <taxon>Labeonini</taxon>
        <taxon>Cirrhinus</taxon>
    </lineage>
</organism>
<feature type="non-terminal residue" evidence="2">
    <location>
        <position position="106"/>
    </location>
</feature>
<dbReference type="Proteomes" id="UP001529510">
    <property type="component" value="Unassembled WGS sequence"/>
</dbReference>
<protein>
    <submittedName>
        <fullName evidence="2">Uncharacterized protein</fullName>
    </submittedName>
</protein>
<evidence type="ECO:0000313" key="3">
    <source>
        <dbReference type="Proteomes" id="UP001529510"/>
    </source>
</evidence>
<feature type="non-terminal residue" evidence="2">
    <location>
        <position position="1"/>
    </location>
</feature>
<name>A0ABD0RHP5_CIRMR</name>
<proteinExistence type="predicted"/>
<evidence type="ECO:0000313" key="2">
    <source>
        <dbReference type="EMBL" id="KAL0198067.1"/>
    </source>
</evidence>
<comment type="caution">
    <text evidence="2">The sequence shown here is derived from an EMBL/GenBank/DDBJ whole genome shotgun (WGS) entry which is preliminary data.</text>
</comment>
<sequence>EKWEFQEEAKEEEQYPPCLIEQIDLAPQARHLDPSPLVVASPFLPLIGAALCLSEEVILHTNHRAARLHSPAPQSWVTPALLPRTHSLIRSHTRSPSQTRPGLSME</sequence>
<feature type="region of interest" description="Disordered" evidence="1">
    <location>
        <begin position="87"/>
        <end position="106"/>
    </location>
</feature>